<accession>A0A4R6U5Y3</accession>
<keyword evidence="2" id="KW-0732">Signal</keyword>
<dbReference type="AlphaFoldDB" id="A0A4R6U5Y3"/>
<feature type="signal peptide" evidence="2">
    <location>
        <begin position="1"/>
        <end position="22"/>
    </location>
</feature>
<organism evidence="3 4">
    <name type="scientific">Thiopseudomonas denitrificans</name>
    <dbReference type="NCBI Taxonomy" id="1501432"/>
    <lineage>
        <taxon>Bacteria</taxon>
        <taxon>Pseudomonadati</taxon>
        <taxon>Pseudomonadota</taxon>
        <taxon>Gammaproteobacteria</taxon>
        <taxon>Pseudomonadales</taxon>
        <taxon>Pseudomonadaceae</taxon>
        <taxon>Thiopseudomonas</taxon>
    </lineage>
</organism>
<name>A0A4R6U5Y3_9GAMM</name>
<sequence length="98" mass="10769">MYKVVAKWLLLALLSASTAALADTLKIPLGQQSGQTAAGLPQRGQSQTSVLRAHGEPARRHASVGQPPITRWDYPGFSVYFEYDHVINSVRQHQGQSR</sequence>
<reference evidence="3 4" key="1">
    <citation type="submission" date="2019-03" db="EMBL/GenBank/DDBJ databases">
        <title>Genomic Encyclopedia of Type Strains, Phase IV (KMG-IV): sequencing the most valuable type-strain genomes for metagenomic binning, comparative biology and taxonomic classification.</title>
        <authorList>
            <person name="Goeker M."/>
        </authorList>
    </citation>
    <scope>NUCLEOTIDE SEQUENCE [LARGE SCALE GENOMIC DNA]</scope>
    <source>
        <strain evidence="3 4">DSM 28679</strain>
    </source>
</reference>
<evidence type="ECO:0000313" key="3">
    <source>
        <dbReference type="EMBL" id="TDQ40263.1"/>
    </source>
</evidence>
<dbReference type="Proteomes" id="UP000294575">
    <property type="component" value="Unassembled WGS sequence"/>
</dbReference>
<keyword evidence="4" id="KW-1185">Reference proteome</keyword>
<feature type="region of interest" description="Disordered" evidence="1">
    <location>
        <begin position="33"/>
        <end position="67"/>
    </location>
</feature>
<evidence type="ECO:0000313" key="4">
    <source>
        <dbReference type="Proteomes" id="UP000294575"/>
    </source>
</evidence>
<evidence type="ECO:0000256" key="2">
    <source>
        <dbReference type="SAM" id="SignalP"/>
    </source>
</evidence>
<protein>
    <recommendedName>
        <fullName evidence="5">Phosphodiesterase</fullName>
    </recommendedName>
</protein>
<dbReference type="RefSeq" id="WP_101496950.1">
    <property type="nucleotide sequence ID" value="NZ_LNJZ01000007.1"/>
</dbReference>
<proteinExistence type="predicted"/>
<comment type="caution">
    <text evidence="3">The sequence shown here is derived from an EMBL/GenBank/DDBJ whole genome shotgun (WGS) entry which is preliminary data.</text>
</comment>
<evidence type="ECO:0000256" key="1">
    <source>
        <dbReference type="SAM" id="MobiDB-lite"/>
    </source>
</evidence>
<dbReference type="OrthoDB" id="7063662at2"/>
<dbReference type="EMBL" id="SNYK01000001">
    <property type="protein sequence ID" value="TDQ40263.1"/>
    <property type="molecule type" value="Genomic_DNA"/>
</dbReference>
<feature type="chain" id="PRO_5020838297" description="Phosphodiesterase" evidence="2">
    <location>
        <begin position="23"/>
        <end position="98"/>
    </location>
</feature>
<evidence type="ECO:0008006" key="5">
    <source>
        <dbReference type="Google" id="ProtNLM"/>
    </source>
</evidence>
<gene>
    <name evidence="3" type="ORF">DFQ45_101398</name>
</gene>